<dbReference type="Gene3D" id="3.30.420.10">
    <property type="entry name" value="Ribonuclease H-like superfamily/Ribonuclease H"/>
    <property type="match status" value="1"/>
</dbReference>
<comment type="caution">
    <text evidence="1">The sequence shown here is derived from an EMBL/GenBank/DDBJ whole genome shotgun (WGS) entry which is preliminary data.</text>
</comment>
<dbReference type="SUPFAM" id="SSF53098">
    <property type="entry name" value="Ribonuclease H-like"/>
    <property type="match status" value="1"/>
</dbReference>
<gene>
    <name evidence="1" type="ORF">RND61_14635</name>
</gene>
<organism evidence="1 2">
    <name type="scientific">Streptomyces tamarix</name>
    <dbReference type="NCBI Taxonomy" id="3078565"/>
    <lineage>
        <taxon>Bacteria</taxon>
        <taxon>Bacillati</taxon>
        <taxon>Actinomycetota</taxon>
        <taxon>Actinomycetes</taxon>
        <taxon>Kitasatosporales</taxon>
        <taxon>Streptomycetaceae</taxon>
        <taxon>Streptomyces</taxon>
    </lineage>
</organism>
<reference evidence="1 2" key="1">
    <citation type="submission" date="2023-09" db="EMBL/GenBank/DDBJ databases">
        <title>Streptomyces sp. nov.: A antagonism against Alternaria gaisen Producing Streptochlin, Isolated from Tamarix root soil.</title>
        <authorList>
            <person name="Chen Y."/>
        </authorList>
    </citation>
    <scope>NUCLEOTIDE SEQUENCE [LARGE SCALE GENOMIC DNA]</scope>
    <source>
        <strain evidence="1 2">TRM76323</strain>
    </source>
</reference>
<dbReference type="Proteomes" id="UP001250181">
    <property type="component" value="Unassembled WGS sequence"/>
</dbReference>
<dbReference type="InterPro" id="IPR036397">
    <property type="entry name" value="RNaseH_sf"/>
</dbReference>
<dbReference type="InterPro" id="IPR012337">
    <property type="entry name" value="RNaseH-like_sf"/>
</dbReference>
<accession>A0ABU3QLJ1</accession>
<evidence type="ECO:0000313" key="1">
    <source>
        <dbReference type="EMBL" id="MDT9683299.1"/>
    </source>
</evidence>
<keyword evidence="2" id="KW-1185">Reference proteome</keyword>
<proteinExistence type="predicted"/>
<dbReference type="RefSeq" id="WP_315878373.1">
    <property type="nucleotide sequence ID" value="NZ_JAWCTQ010000016.1"/>
</dbReference>
<evidence type="ECO:0000313" key="2">
    <source>
        <dbReference type="Proteomes" id="UP001250181"/>
    </source>
</evidence>
<name>A0ABU3QLJ1_9ACTN</name>
<dbReference type="EMBL" id="JAWCTQ010000016">
    <property type="protein sequence ID" value="MDT9683299.1"/>
    <property type="molecule type" value="Genomic_DNA"/>
</dbReference>
<protein>
    <submittedName>
        <fullName evidence="1">Uncharacterized protein</fullName>
    </submittedName>
</protein>
<sequence length="218" mass="25005">MTTLVQFDQVKTNNLIQVNRLKGTSYAVMDFEYGDDFHITNFSIVIYSKNGKVLKRFNEWALDGRQSKAAQETTLHKTGKWLTPNSKGYTEVLFKFNNFILENGIGTRIPLMGWGVSRDVTSYATVMANFMYSKAPLKESDVMKIPLYDLQEMLSSDLYVTPLSLEVACGFFNLEYPGEHVGATDVEAISKVYWRLQEFLISTGRTQKYDLYQFSDEE</sequence>